<name>A0A3M0JVI5_HIRRU</name>
<reference evidence="1 2" key="1">
    <citation type="submission" date="2018-07" db="EMBL/GenBank/DDBJ databases">
        <title>A high quality draft genome assembly of the barn swallow (H. rustica rustica).</title>
        <authorList>
            <person name="Formenti G."/>
            <person name="Chiara M."/>
            <person name="Poveda L."/>
            <person name="Francoijs K.-J."/>
            <person name="Bonisoli-Alquati A."/>
            <person name="Canova L."/>
            <person name="Gianfranceschi L."/>
            <person name="Horner D.S."/>
            <person name="Saino N."/>
        </authorList>
    </citation>
    <scope>NUCLEOTIDE SEQUENCE [LARGE SCALE GENOMIC DNA]</scope>
    <source>
        <strain evidence="1">Chelidonia</strain>
        <tissue evidence="1">Blood</tissue>
    </source>
</reference>
<accession>A0A3M0JVI5</accession>
<sequence length="85" mass="9623">MIRTLDIRKAYFGLFRDLEKNTMTSGIPGPKDQEERLGQGTCTLGEAGQIREYLSKLDIHDSMGPDKMLRELADVIVRPLSMIIQ</sequence>
<dbReference type="AlphaFoldDB" id="A0A3M0JVI5"/>
<dbReference type="EMBL" id="QRBI01000123">
    <property type="protein sequence ID" value="RMC05016.1"/>
    <property type="molecule type" value="Genomic_DNA"/>
</dbReference>
<evidence type="ECO:0000313" key="2">
    <source>
        <dbReference type="Proteomes" id="UP000269221"/>
    </source>
</evidence>
<proteinExistence type="predicted"/>
<dbReference type="Proteomes" id="UP000269221">
    <property type="component" value="Unassembled WGS sequence"/>
</dbReference>
<evidence type="ECO:0000313" key="1">
    <source>
        <dbReference type="EMBL" id="RMC05016.1"/>
    </source>
</evidence>
<gene>
    <name evidence="1" type="ORF">DUI87_18197</name>
</gene>
<comment type="caution">
    <text evidence="1">The sequence shown here is derived from an EMBL/GenBank/DDBJ whole genome shotgun (WGS) entry which is preliminary data.</text>
</comment>
<protein>
    <submittedName>
        <fullName evidence="1">Uncharacterized protein</fullName>
    </submittedName>
</protein>
<organism evidence="1 2">
    <name type="scientific">Hirundo rustica rustica</name>
    <dbReference type="NCBI Taxonomy" id="333673"/>
    <lineage>
        <taxon>Eukaryota</taxon>
        <taxon>Metazoa</taxon>
        <taxon>Chordata</taxon>
        <taxon>Craniata</taxon>
        <taxon>Vertebrata</taxon>
        <taxon>Euteleostomi</taxon>
        <taxon>Archelosauria</taxon>
        <taxon>Archosauria</taxon>
        <taxon>Dinosauria</taxon>
        <taxon>Saurischia</taxon>
        <taxon>Theropoda</taxon>
        <taxon>Coelurosauria</taxon>
        <taxon>Aves</taxon>
        <taxon>Neognathae</taxon>
        <taxon>Neoaves</taxon>
        <taxon>Telluraves</taxon>
        <taxon>Australaves</taxon>
        <taxon>Passeriformes</taxon>
        <taxon>Sylvioidea</taxon>
        <taxon>Hirundinidae</taxon>
        <taxon>Hirundo</taxon>
    </lineage>
</organism>
<dbReference type="OrthoDB" id="10605717at2759"/>
<keyword evidence="2" id="KW-1185">Reference proteome</keyword>